<accession>A0A5C6RXR1</accession>
<feature type="chain" id="PRO_5022937065" evidence="2">
    <location>
        <begin position="26"/>
        <end position="948"/>
    </location>
</feature>
<feature type="signal peptide" evidence="2">
    <location>
        <begin position="1"/>
        <end position="25"/>
    </location>
</feature>
<keyword evidence="6" id="KW-1185">Reference proteome</keyword>
<dbReference type="InterPro" id="IPR045474">
    <property type="entry name" value="GEVED"/>
</dbReference>
<dbReference type="AlphaFoldDB" id="A0A5C6RXR1"/>
<name>A0A5C6RXR1_9FLAO</name>
<evidence type="ECO:0000259" key="3">
    <source>
        <dbReference type="Pfam" id="PF18962"/>
    </source>
</evidence>
<protein>
    <submittedName>
        <fullName evidence="5">T9SS type A sorting domain-containing protein</fullName>
    </submittedName>
</protein>
<evidence type="ECO:0000313" key="6">
    <source>
        <dbReference type="Proteomes" id="UP000321721"/>
    </source>
</evidence>
<dbReference type="Proteomes" id="UP000321721">
    <property type="component" value="Unassembled WGS sequence"/>
</dbReference>
<evidence type="ECO:0000259" key="4">
    <source>
        <dbReference type="Pfam" id="PF20009"/>
    </source>
</evidence>
<proteinExistence type="predicted"/>
<feature type="domain" description="Secretion system C-terminal sorting" evidence="3">
    <location>
        <begin position="871"/>
        <end position="944"/>
    </location>
</feature>
<evidence type="ECO:0000256" key="2">
    <source>
        <dbReference type="SAM" id="SignalP"/>
    </source>
</evidence>
<organism evidence="5 6">
    <name type="scientific">Vicingus serpentipes</name>
    <dbReference type="NCBI Taxonomy" id="1926625"/>
    <lineage>
        <taxon>Bacteria</taxon>
        <taxon>Pseudomonadati</taxon>
        <taxon>Bacteroidota</taxon>
        <taxon>Flavobacteriia</taxon>
        <taxon>Flavobacteriales</taxon>
        <taxon>Vicingaceae</taxon>
        <taxon>Vicingus</taxon>
    </lineage>
</organism>
<dbReference type="Pfam" id="PF20009">
    <property type="entry name" value="GEVED"/>
    <property type="match status" value="1"/>
</dbReference>
<evidence type="ECO:0000313" key="5">
    <source>
        <dbReference type="EMBL" id="TXB66795.1"/>
    </source>
</evidence>
<dbReference type="NCBIfam" id="TIGR04183">
    <property type="entry name" value="Por_Secre_tail"/>
    <property type="match status" value="1"/>
</dbReference>
<dbReference type="Pfam" id="PF18962">
    <property type="entry name" value="Por_Secre_tail"/>
    <property type="match status" value="1"/>
</dbReference>
<reference evidence="5 6" key="1">
    <citation type="submission" date="2019-08" db="EMBL/GenBank/DDBJ databases">
        <title>Genome of Vicingus serpentipes NCIMB 15042.</title>
        <authorList>
            <person name="Bowman J.P."/>
        </authorList>
    </citation>
    <scope>NUCLEOTIDE SEQUENCE [LARGE SCALE GENOMIC DNA]</scope>
    <source>
        <strain evidence="5 6">NCIMB 15042</strain>
    </source>
</reference>
<keyword evidence="1 2" id="KW-0732">Signal</keyword>
<dbReference type="RefSeq" id="WP_147097743.1">
    <property type="nucleotide sequence ID" value="NZ_VOOS01000001.1"/>
</dbReference>
<dbReference type="InterPro" id="IPR026444">
    <property type="entry name" value="Secre_tail"/>
</dbReference>
<gene>
    <name evidence="5" type="ORF">FRY74_01020</name>
</gene>
<comment type="caution">
    <text evidence="5">The sequence shown here is derived from an EMBL/GenBank/DDBJ whole genome shotgun (WGS) entry which is preliminary data.</text>
</comment>
<feature type="domain" description="GEVED" evidence="4">
    <location>
        <begin position="307"/>
        <end position="379"/>
    </location>
</feature>
<dbReference type="OrthoDB" id="849076at2"/>
<evidence type="ECO:0000256" key="1">
    <source>
        <dbReference type="ARBA" id="ARBA00022729"/>
    </source>
</evidence>
<dbReference type="EMBL" id="VOOS01000001">
    <property type="protein sequence ID" value="TXB66795.1"/>
    <property type="molecule type" value="Genomic_DNA"/>
</dbReference>
<sequence length="948" mass="99380">MKMFSLNKFYLVAIFLFSFSIKSFSQNFDLTTENGNTYNSGSYTCGTSTISDVFSSTGDYTMTICPAAGEVAYFNITSVTLNNNGGTNSDDILYVYDGTGTGGTILHQDGPNSTGSPVVVTGSAPGACITIRFLCEDSSPNPSFSATIGCLPAPNAGGDQATGDCSTSVTLAGNSVAPATGTWTVSPAGPTITSPNSPTSTATGMTAGTAYTYTWTSNDGTASFSDDMTFNSEGPGCWDYCDVSWGSATTGHISNVSIPGNANSISQSSGWTPYTDYTGSCVELIVGTSTTLTVDMTSSAYTLHTFYYIDWNNDGDFLDAGEAVDMGETTGGGQLTGTITIPGGQADGDYEIRIVTSYSTNPTSGCYDNTFGETEDYCFTVISGHCYNNVKDADEDQIDCGGVDCEPCGTCLDGIQNGEETGPDCGGSVCAPCGNLCTDGIQNGDETGVDCGGAFCPSCTQPGPITGTSGCTTASQADIYPYVCEHIGTSAYGLYNPVAEVVTSASPTEPYNAATIGCSSAVGDDGGWLHVSLEPGVEQYQWQFDAFNGAPPGNTAGYVAAYQTAPGATCPTAGSYIGCLPTFNVSGSGIAIYNVTFSNLDDTKDLWLYYYASNAFSIDYGQIAAGAPPANDECATATAASGGACNLGATGATFTTPAVGGYPCDGGNWGSNENTTFYEVNVSDVTATLDITDINCNDGAGGVAQFGVWASCGDVGTYTSPGFLGCAVGNTPLTLSGLDPANTYIIATDGNAGSNCTWEFSGTNILLPVELSQFNARVKDDIVELEWITLSQTNNDYFTIEKSIDGENYEVVKVVDGEGNSTSFKGYTDYDTKPYKGISYYRLKQTDFDGKYTYSNIESVKIETSFDLLALYPNPVQGESYLSFNTNTRSNVLLEIHDISGKIVLSNTYTSEKGENRFIIATGNLTKGMYFLTLSDDFNKKNLKFIKE</sequence>